<name>A0ABQ2IUM5_9PSEU</name>
<evidence type="ECO:0000256" key="1">
    <source>
        <dbReference type="ARBA" id="ARBA00022801"/>
    </source>
</evidence>
<evidence type="ECO:0000313" key="3">
    <source>
        <dbReference type="EMBL" id="GGN29986.1"/>
    </source>
</evidence>
<dbReference type="Proteomes" id="UP000597656">
    <property type="component" value="Unassembled WGS sequence"/>
</dbReference>
<organism evidence="3 4">
    <name type="scientific">Lentzea pudingi</name>
    <dbReference type="NCBI Taxonomy" id="1789439"/>
    <lineage>
        <taxon>Bacteria</taxon>
        <taxon>Bacillati</taxon>
        <taxon>Actinomycetota</taxon>
        <taxon>Actinomycetes</taxon>
        <taxon>Pseudonocardiales</taxon>
        <taxon>Pseudonocardiaceae</taxon>
        <taxon>Lentzea</taxon>
    </lineage>
</organism>
<dbReference type="GO" id="GO:0016787">
    <property type="term" value="F:hydrolase activity"/>
    <property type="evidence" value="ECO:0007669"/>
    <property type="project" value="UniProtKB-KW"/>
</dbReference>
<evidence type="ECO:0000259" key="2">
    <source>
        <dbReference type="Pfam" id="PF00561"/>
    </source>
</evidence>
<evidence type="ECO:0000313" key="4">
    <source>
        <dbReference type="Proteomes" id="UP000597656"/>
    </source>
</evidence>
<protein>
    <submittedName>
        <fullName evidence="3">Epoxide hydrolase</fullName>
    </submittedName>
</protein>
<feature type="domain" description="AB hydrolase-1" evidence="2">
    <location>
        <begin position="27"/>
        <end position="279"/>
    </location>
</feature>
<dbReference type="PANTHER" id="PTHR43329">
    <property type="entry name" value="EPOXIDE HYDROLASE"/>
    <property type="match status" value="1"/>
</dbReference>
<comment type="caution">
    <text evidence="3">The sequence shown here is derived from an EMBL/GenBank/DDBJ whole genome shotgun (WGS) entry which is preliminary data.</text>
</comment>
<reference evidence="4" key="1">
    <citation type="journal article" date="2019" name="Int. J. Syst. Evol. Microbiol.">
        <title>The Global Catalogue of Microorganisms (GCM) 10K type strain sequencing project: providing services to taxonomists for standard genome sequencing and annotation.</title>
        <authorList>
            <consortium name="The Broad Institute Genomics Platform"/>
            <consortium name="The Broad Institute Genome Sequencing Center for Infectious Disease"/>
            <person name="Wu L."/>
            <person name="Ma J."/>
        </authorList>
    </citation>
    <scope>NUCLEOTIDE SEQUENCE [LARGE SCALE GENOMIC DNA]</scope>
    <source>
        <strain evidence="4">CGMCC 4.7319</strain>
    </source>
</reference>
<dbReference type="Pfam" id="PF00561">
    <property type="entry name" value="Abhydrolase_1"/>
    <property type="match status" value="1"/>
</dbReference>
<dbReference type="SUPFAM" id="SSF53474">
    <property type="entry name" value="alpha/beta-Hydrolases"/>
    <property type="match status" value="1"/>
</dbReference>
<dbReference type="InterPro" id="IPR000639">
    <property type="entry name" value="Epox_hydrolase-like"/>
</dbReference>
<gene>
    <name evidence="3" type="primary">ephC</name>
    <name evidence="3" type="ORF">GCM10011609_87460</name>
</gene>
<keyword evidence="4" id="KW-1185">Reference proteome</keyword>
<dbReference type="Gene3D" id="3.40.50.1820">
    <property type="entry name" value="alpha/beta hydrolase"/>
    <property type="match status" value="1"/>
</dbReference>
<sequence>MNSGYKRVTANGIKFAYLEQGEGPLALLLHGFPEAPSIFRHLMPALASAGYHAVAPAMRGFAPTQVPADGSMLMGDLIADANSLHEMLKADSNAVIVGHDWGGFATWGAAAHAPERWSKIVVADVPPVRFYERKAADPIQIHKNSHFYFIQMSVADQLIPVNDFAYFDWLWMHWSGIVPGFDSAPDRQAGKDALRAPENLRSGLSLYRQNFPAATFGTDRWKMGTLLAELPTQPTLYLHGSEDPVVDHAILGDIISALPAGSDGVLLQDVGHFPFLEKPHEVNQRILRFLET</sequence>
<dbReference type="InterPro" id="IPR000073">
    <property type="entry name" value="AB_hydrolase_1"/>
</dbReference>
<proteinExistence type="predicted"/>
<accession>A0ABQ2IUM5</accession>
<dbReference type="EMBL" id="BMNC01000035">
    <property type="protein sequence ID" value="GGN29986.1"/>
    <property type="molecule type" value="Genomic_DNA"/>
</dbReference>
<keyword evidence="1 3" id="KW-0378">Hydrolase</keyword>
<dbReference type="RefSeq" id="WP_189160735.1">
    <property type="nucleotide sequence ID" value="NZ_BMNC01000035.1"/>
</dbReference>
<dbReference type="PRINTS" id="PR00412">
    <property type="entry name" value="EPOXHYDRLASE"/>
</dbReference>
<dbReference type="InterPro" id="IPR029058">
    <property type="entry name" value="AB_hydrolase_fold"/>
</dbReference>